<keyword evidence="8" id="KW-0325">Glycoprotein</keyword>
<keyword evidence="6 11" id="KW-0472">Membrane</keyword>
<dbReference type="AlphaFoldDB" id="A7S9L6"/>
<evidence type="ECO:0000256" key="8">
    <source>
        <dbReference type="ARBA" id="ARBA00023180"/>
    </source>
</evidence>
<keyword evidence="10" id="KW-0407">Ion channel</keyword>
<keyword evidence="3 11" id="KW-0812">Transmembrane</keyword>
<gene>
    <name evidence="13" type="ORF">NEMVEDRAFT_v1g110144</name>
</gene>
<evidence type="ECO:0000313" key="13">
    <source>
        <dbReference type="EMBL" id="EDO39631.1"/>
    </source>
</evidence>
<feature type="domain" description="Ionotropic glutamate receptor C-terminal" evidence="12">
    <location>
        <begin position="28"/>
        <end position="94"/>
    </location>
</feature>
<dbReference type="InterPro" id="IPR001320">
    <property type="entry name" value="Iontro_rcpt_C"/>
</dbReference>
<dbReference type="HOGENOM" id="CLU_2326705_0_0_1"/>
<keyword evidence="2" id="KW-0813">Transport</keyword>
<dbReference type="Pfam" id="PF00060">
    <property type="entry name" value="Lig_chan"/>
    <property type="match status" value="1"/>
</dbReference>
<accession>A7S9L6</accession>
<organism evidence="13 14">
    <name type="scientific">Nematostella vectensis</name>
    <name type="common">Starlet sea anemone</name>
    <dbReference type="NCBI Taxonomy" id="45351"/>
    <lineage>
        <taxon>Eukaryota</taxon>
        <taxon>Metazoa</taxon>
        <taxon>Cnidaria</taxon>
        <taxon>Anthozoa</taxon>
        <taxon>Hexacorallia</taxon>
        <taxon>Actiniaria</taxon>
        <taxon>Edwardsiidae</taxon>
        <taxon>Nematostella</taxon>
    </lineage>
</organism>
<dbReference type="OMA" id="THCDQLV"/>
<evidence type="ECO:0000259" key="12">
    <source>
        <dbReference type="Pfam" id="PF00060"/>
    </source>
</evidence>
<sequence>KADLAVSTFTISPEREKAVDFTQPYFSLGYKIVMKKAIKEKKSNLSSSIKVITAMVWFAISIFGATYTANLAAFLTVNKYEHPIKSIEDLADQQGIAYG</sequence>
<reference evidence="13 14" key="1">
    <citation type="journal article" date="2007" name="Science">
        <title>Sea anemone genome reveals ancestral eumetazoan gene repertoire and genomic organization.</title>
        <authorList>
            <person name="Putnam N.H."/>
            <person name="Srivastava M."/>
            <person name="Hellsten U."/>
            <person name="Dirks B."/>
            <person name="Chapman J."/>
            <person name="Salamov A."/>
            <person name="Terry A."/>
            <person name="Shapiro H."/>
            <person name="Lindquist E."/>
            <person name="Kapitonov V.V."/>
            <person name="Jurka J."/>
            <person name="Genikhovich G."/>
            <person name="Grigoriev I.V."/>
            <person name="Lucas S.M."/>
            <person name="Steele R.E."/>
            <person name="Finnerty J.R."/>
            <person name="Technau U."/>
            <person name="Martindale M.Q."/>
            <person name="Rokhsar D.S."/>
        </authorList>
    </citation>
    <scope>NUCLEOTIDE SEQUENCE [LARGE SCALE GENOMIC DNA]</scope>
    <source>
        <strain evidence="14">CH2 X CH6</strain>
    </source>
</reference>
<dbReference type="GO" id="GO:0015276">
    <property type="term" value="F:ligand-gated monoatomic ion channel activity"/>
    <property type="evidence" value="ECO:0007669"/>
    <property type="project" value="InterPro"/>
</dbReference>
<evidence type="ECO:0000256" key="5">
    <source>
        <dbReference type="ARBA" id="ARBA00023065"/>
    </source>
</evidence>
<dbReference type="STRING" id="45351.A7S9L6"/>
<dbReference type="EMBL" id="DS469604">
    <property type="protein sequence ID" value="EDO39631.1"/>
    <property type="molecule type" value="Genomic_DNA"/>
</dbReference>
<evidence type="ECO:0000256" key="4">
    <source>
        <dbReference type="ARBA" id="ARBA00022989"/>
    </source>
</evidence>
<keyword evidence="7" id="KW-0675">Receptor</keyword>
<dbReference type="PANTHER" id="PTHR18966">
    <property type="entry name" value="IONOTROPIC GLUTAMATE RECEPTOR"/>
    <property type="match status" value="1"/>
</dbReference>
<keyword evidence="9" id="KW-1071">Ligand-gated ion channel</keyword>
<dbReference type="InterPro" id="IPR015683">
    <property type="entry name" value="Ionotropic_Glu_rcpt"/>
</dbReference>
<evidence type="ECO:0000256" key="1">
    <source>
        <dbReference type="ARBA" id="ARBA00004141"/>
    </source>
</evidence>
<name>A7S9L6_NEMVE</name>
<comment type="subcellular location">
    <subcellularLocation>
        <location evidence="1">Membrane</location>
        <topology evidence="1">Multi-pass membrane protein</topology>
    </subcellularLocation>
</comment>
<dbReference type="Gene3D" id="3.40.190.10">
    <property type="entry name" value="Periplasmic binding protein-like II"/>
    <property type="match status" value="2"/>
</dbReference>
<dbReference type="Proteomes" id="UP000001593">
    <property type="component" value="Unassembled WGS sequence"/>
</dbReference>
<evidence type="ECO:0000256" key="11">
    <source>
        <dbReference type="SAM" id="Phobius"/>
    </source>
</evidence>
<dbReference type="GO" id="GO:0016020">
    <property type="term" value="C:membrane"/>
    <property type="evidence" value="ECO:0007669"/>
    <property type="project" value="UniProtKB-SubCell"/>
</dbReference>
<dbReference type="PhylomeDB" id="A7S9L6"/>
<keyword evidence="14" id="KW-1185">Reference proteome</keyword>
<feature type="transmembrane region" description="Helical" evidence="11">
    <location>
        <begin position="54"/>
        <end position="77"/>
    </location>
</feature>
<evidence type="ECO:0000256" key="3">
    <source>
        <dbReference type="ARBA" id="ARBA00022692"/>
    </source>
</evidence>
<dbReference type="SUPFAM" id="SSF53850">
    <property type="entry name" value="Periplasmic binding protein-like II"/>
    <property type="match status" value="1"/>
</dbReference>
<feature type="non-terminal residue" evidence="13">
    <location>
        <position position="99"/>
    </location>
</feature>
<protein>
    <recommendedName>
        <fullName evidence="12">Ionotropic glutamate receptor C-terminal domain-containing protein</fullName>
    </recommendedName>
</protein>
<evidence type="ECO:0000256" key="9">
    <source>
        <dbReference type="ARBA" id="ARBA00023286"/>
    </source>
</evidence>
<evidence type="ECO:0000256" key="6">
    <source>
        <dbReference type="ARBA" id="ARBA00023136"/>
    </source>
</evidence>
<proteinExistence type="predicted"/>
<feature type="non-terminal residue" evidence="13">
    <location>
        <position position="1"/>
    </location>
</feature>
<keyword evidence="5" id="KW-0406">Ion transport</keyword>
<evidence type="ECO:0000256" key="10">
    <source>
        <dbReference type="ARBA" id="ARBA00023303"/>
    </source>
</evidence>
<keyword evidence="4 11" id="KW-1133">Transmembrane helix</keyword>
<dbReference type="InParanoid" id="A7S9L6"/>
<evidence type="ECO:0000313" key="14">
    <source>
        <dbReference type="Proteomes" id="UP000001593"/>
    </source>
</evidence>
<evidence type="ECO:0000256" key="7">
    <source>
        <dbReference type="ARBA" id="ARBA00023170"/>
    </source>
</evidence>
<evidence type="ECO:0000256" key="2">
    <source>
        <dbReference type="ARBA" id="ARBA00022448"/>
    </source>
</evidence>